<dbReference type="AlphaFoldDB" id="A0A142G2B4"/>
<evidence type="ECO:0000313" key="6">
    <source>
        <dbReference type="Proteomes" id="UP000323012"/>
    </source>
</evidence>
<keyword evidence="5" id="KW-1185">Reference proteome</keyword>
<dbReference type="Proteomes" id="UP000323012">
    <property type="component" value="Unassembled WGS sequence"/>
</dbReference>
<dbReference type="KEGG" id="aact:ACT75_09835"/>
<dbReference type="Proteomes" id="UP000226080">
    <property type="component" value="Unassembled WGS sequence"/>
</dbReference>
<name>A0A142G2B4_AGGAC</name>
<dbReference type="Proteomes" id="UP000072236">
    <property type="component" value="Chromosome"/>
</dbReference>
<accession>A0A142G2B4</accession>
<dbReference type="EMBL" id="VSED01000008">
    <property type="protein sequence ID" value="TYA39273.1"/>
    <property type="molecule type" value="Genomic_DNA"/>
</dbReference>
<dbReference type="OrthoDB" id="2051438at2"/>
<sequence length="247" mass="27774">MVSLFFIEIGEDKMPINDCRGERIREQLVDDFKIIPLAHVRLLNGQTKESCAGPTLDREYYVFSYQGYTDQNDVGTFVCGITVANDFINLIQQQDPAVNRLPLFDPLAGFGQVGNINNVGRAGAGRGVQQVPNWNPIAKELYDAVGMICLMWNLDNVGGALERVLFNLVRNPMQIPHNSDIRSINTIISNHFNIDVGNQRVASLALCFQNFMTGHGVHNPPLIRFPNLTEHFNQNVKNNWNPVPYFS</sequence>
<evidence type="ECO:0000313" key="3">
    <source>
        <dbReference type="EMBL" id="TYA39273.1"/>
    </source>
</evidence>
<dbReference type="eggNOG" id="ENOG5033HQI">
    <property type="taxonomic scope" value="Bacteria"/>
</dbReference>
<dbReference type="RefSeq" id="WP_005540287.1">
    <property type="nucleotide sequence ID" value="NZ_CP012959.1"/>
</dbReference>
<evidence type="ECO:0000313" key="1">
    <source>
        <dbReference type="EMBL" id="AMQ94794.1"/>
    </source>
</evidence>
<organism evidence="3 6">
    <name type="scientific">Aggregatibacter actinomycetemcomitans</name>
    <name type="common">Actinobacillus actinomycetemcomitans</name>
    <name type="synonym">Haemophilus actinomycetemcomitans</name>
    <dbReference type="NCBI Taxonomy" id="714"/>
    <lineage>
        <taxon>Bacteria</taxon>
        <taxon>Pseudomonadati</taxon>
        <taxon>Pseudomonadota</taxon>
        <taxon>Gammaproteobacteria</taxon>
        <taxon>Pasteurellales</taxon>
        <taxon>Pasteurellaceae</taxon>
        <taxon>Aggregatibacter</taxon>
    </lineage>
</organism>
<proteinExistence type="predicted"/>
<gene>
    <name evidence="1" type="ORF">ACT75_09835</name>
    <name evidence="2" type="ORF">CQR80_05295</name>
    <name evidence="3" type="ORF">FXB79_04320</name>
</gene>
<reference evidence="2 5" key="2">
    <citation type="submission" date="2017-10" db="EMBL/GenBank/DDBJ databases">
        <title>Draft genome sequences of Aggregatibacter actinomycetemcomitans strains 310a and 310b.</title>
        <authorList>
            <person name="May A.C."/>
            <person name="Ohta H."/>
            <person name="Maeda H."/>
            <person name="Kokeguchi S."/>
            <person name="Cugini C."/>
        </authorList>
    </citation>
    <scope>NUCLEOTIDE SEQUENCE [LARGE SCALE GENOMIC DNA]</scope>
    <source>
        <strain evidence="2 5">310b</strain>
    </source>
</reference>
<reference evidence="1 4" key="1">
    <citation type="submission" date="2015-10" db="EMBL/GenBank/DDBJ databases">
        <title>Tn-seq of a polymicrobial infection.</title>
        <authorList>
            <person name="Stacy A."/>
            <person name="Rumbaugh K.P."/>
            <person name="Whiteley M."/>
        </authorList>
    </citation>
    <scope>NUCLEOTIDE SEQUENCE [LARGE SCALE GENOMIC DNA]</scope>
    <source>
        <strain evidence="1 4">624</strain>
    </source>
</reference>
<dbReference type="EMBL" id="PCGW01000008">
    <property type="protein sequence ID" value="PHO20658.1"/>
    <property type="molecule type" value="Genomic_DNA"/>
</dbReference>
<evidence type="ECO:0000313" key="2">
    <source>
        <dbReference type="EMBL" id="PHO20658.1"/>
    </source>
</evidence>
<evidence type="ECO:0000313" key="4">
    <source>
        <dbReference type="Proteomes" id="UP000072236"/>
    </source>
</evidence>
<dbReference type="EMBL" id="CP012959">
    <property type="protein sequence ID" value="AMQ94794.1"/>
    <property type="molecule type" value="Genomic_DNA"/>
</dbReference>
<reference evidence="3 6" key="3">
    <citation type="submission" date="2019-08" db="EMBL/GenBank/DDBJ databases">
        <title>Whole genome sequencing of Aggregatibacter actinomycetemcomitans cultured from blood stream infections in Denmark reveals a novel phylogenetic lineage expressing serotype a membrane O polysaccharide.</title>
        <authorList>
            <person name="Nedergaard S."/>
            <person name="Kobel C.M."/>
            <person name="Nielsen M.B."/>
            <person name="Moeller R.T."/>
            <person name="Jensen A.B."/>
            <person name="Noerskov-Lauritsen N."/>
        </authorList>
    </citation>
    <scope>NUCLEOTIDE SEQUENCE [LARGE SCALE GENOMIC DNA]</scope>
    <source>
        <strain evidence="3 6">PN_563</strain>
    </source>
</reference>
<evidence type="ECO:0000313" key="5">
    <source>
        <dbReference type="Proteomes" id="UP000226080"/>
    </source>
</evidence>
<protein>
    <submittedName>
        <fullName evidence="3">Uncharacterized protein</fullName>
    </submittedName>
</protein>